<reference evidence="1" key="1">
    <citation type="submission" date="2021-02" db="EMBL/GenBank/DDBJ databases">
        <authorList>
            <person name="Dougan E. K."/>
            <person name="Rhodes N."/>
            <person name="Thang M."/>
            <person name="Chan C."/>
        </authorList>
    </citation>
    <scope>NUCLEOTIDE SEQUENCE</scope>
</reference>
<keyword evidence="2" id="KW-1185">Reference proteome</keyword>
<dbReference type="AlphaFoldDB" id="A0A812U4X1"/>
<dbReference type="Proteomes" id="UP000604046">
    <property type="component" value="Unassembled WGS sequence"/>
</dbReference>
<comment type="caution">
    <text evidence="1">The sequence shown here is derived from an EMBL/GenBank/DDBJ whole genome shotgun (WGS) entry which is preliminary data.</text>
</comment>
<evidence type="ECO:0000313" key="1">
    <source>
        <dbReference type="EMBL" id="CAE7552423.1"/>
    </source>
</evidence>
<sequence length="164" mass="18482">MGAKYGLQRIEATPATVPLRKHMSSETHHSLCSYLVSPIATGSRGPRRASVVSRRSPENELKQRLHLRHLPGQERGADLTDDLALVTSHFPQKILIRDPLPHTSTTTSPHLAPGSRDVSRLFQPISALSQNKGTSDLRRCLRWEGWDSKRRWLKCTKEDFLTVS</sequence>
<proteinExistence type="predicted"/>
<accession>A0A812U4X1</accession>
<gene>
    <name evidence="1" type="ORF">SNAT2548_LOCUS31025</name>
</gene>
<name>A0A812U4X1_9DINO</name>
<dbReference type="EMBL" id="CAJNDS010002635">
    <property type="protein sequence ID" value="CAE7552423.1"/>
    <property type="molecule type" value="Genomic_DNA"/>
</dbReference>
<organism evidence="1 2">
    <name type="scientific">Symbiodinium natans</name>
    <dbReference type="NCBI Taxonomy" id="878477"/>
    <lineage>
        <taxon>Eukaryota</taxon>
        <taxon>Sar</taxon>
        <taxon>Alveolata</taxon>
        <taxon>Dinophyceae</taxon>
        <taxon>Suessiales</taxon>
        <taxon>Symbiodiniaceae</taxon>
        <taxon>Symbiodinium</taxon>
    </lineage>
</organism>
<protein>
    <submittedName>
        <fullName evidence="1">Uncharacterized protein</fullName>
    </submittedName>
</protein>
<evidence type="ECO:0000313" key="2">
    <source>
        <dbReference type="Proteomes" id="UP000604046"/>
    </source>
</evidence>